<dbReference type="VEuPathDB" id="FungiDB:PGUG_05892"/>
<sequence length="62" mass="6755">MSALSMPAKTLLMGGACYGAGVLYMTTRYYDSCSLKKIFVRSDKIYEKVKVGHHAGVPPPSQ</sequence>
<feature type="transmembrane region" description="Helical" evidence="1">
    <location>
        <begin position="6"/>
        <end position="27"/>
    </location>
</feature>
<dbReference type="Proteomes" id="UP000001997">
    <property type="component" value="Unassembled WGS sequence"/>
</dbReference>
<dbReference type="GeneID" id="5123832"/>
<proteinExistence type="predicted"/>
<evidence type="ECO:0000313" key="3">
    <source>
        <dbReference type="Proteomes" id="UP000001997"/>
    </source>
</evidence>
<keyword evidence="1" id="KW-1133">Transmembrane helix</keyword>
<organism evidence="2 3">
    <name type="scientific">Meyerozyma guilliermondii (strain ATCC 6260 / CBS 566 / DSM 6381 / JCM 1539 / NBRC 10279 / NRRL Y-324)</name>
    <name type="common">Yeast</name>
    <name type="synonym">Candida guilliermondii</name>
    <dbReference type="NCBI Taxonomy" id="294746"/>
    <lineage>
        <taxon>Eukaryota</taxon>
        <taxon>Fungi</taxon>
        <taxon>Dikarya</taxon>
        <taxon>Ascomycota</taxon>
        <taxon>Saccharomycotina</taxon>
        <taxon>Pichiomycetes</taxon>
        <taxon>Debaryomycetaceae</taxon>
        <taxon>Meyerozyma</taxon>
    </lineage>
</organism>
<gene>
    <name evidence="2" type="ORF">PGUG_05892</name>
</gene>
<name>A5DRJ1_PICGU</name>
<dbReference type="HOGENOM" id="CLU_204779_0_0_1"/>
<dbReference type="AlphaFoldDB" id="A5DRJ1"/>
<dbReference type="InParanoid" id="A5DRJ1"/>
<dbReference type="OrthoDB" id="4011638at2759"/>
<accession>A5DRJ1</accession>
<dbReference type="EMBL" id="CH408162">
    <property type="protein sequence ID" value="EDK41794.2"/>
    <property type="molecule type" value="Genomic_DNA"/>
</dbReference>
<evidence type="ECO:0000313" key="2">
    <source>
        <dbReference type="EMBL" id="EDK41794.2"/>
    </source>
</evidence>
<keyword evidence="3" id="KW-1185">Reference proteome</keyword>
<evidence type="ECO:0000256" key="1">
    <source>
        <dbReference type="SAM" id="Phobius"/>
    </source>
</evidence>
<reference evidence="2 3" key="1">
    <citation type="journal article" date="2009" name="Nature">
        <title>Evolution of pathogenicity and sexual reproduction in eight Candida genomes.</title>
        <authorList>
            <person name="Butler G."/>
            <person name="Rasmussen M.D."/>
            <person name="Lin M.F."/>
            <person name="Santos M.A."/>
            <person name="Sakthikumar S."/>
            <person name="Munro C.A."/>
            <person name="Rheinbay E."/>
            <person name="Grabherr M."/>
            <person name="Forche A."/>
            <person name="Reedy J.L."/>
            <person name="Agrafioti I."/>
            <person name="Arnaud M.B."/>
            <person name="Bates S."/>
            <person name="Brown A.J."/>
            <person name="Brunke S."/>
            <person name="Costanzo M.C."/>
            <person name="Fitzpatrick D.A."/>
            <person name="de Groot P.W."/>
            <person name="Harris D."/>
            <person name="Hoyer L.L."/>
            <person name="Hube B."/>
            <person name="Klis F.M."/>
            <person name="Kodira C."/>
            <person name="Lennard N."/>
            <person name="Logue M.E."/>
            <person name="Martin R."/>
            <person name="Neiman A.M."/>
            <person name="Nikolaou E."/>
            <person name="Quail M.A."/>
            <person name="Quinn J."/>
            <person name="Santos M.C."/>
            <person name="Schmitzberger F.F."/>
            <person name="Sherlock G."/>
            <person name="Shah P."/>
            <person name="Silverstein K.A."/>
            <person name="Skrzypek M.S."/>
            <person name="Soll D."/>
            <person name="Staggs R."/>
            <person name="Stansfield I."/>
            <person name="Stumpf M.P."/>
            <person name="Sudbery P.E."/>
            <person name="Srikantha T."/>
            <person name="Zeng Q."/>
            <person name="Berman J."/>
            <person name="Berriman M."/>
            <person name="Heitman J."/>
            <person name="Gow N.A."/>
            <person name="Lorenz M.C."/>
            <person name="Birren B.W."/>
            <person name="Kellis M."/>
            <person name="Cuomo C.A."/>
        </authorList>
    </citation>
    <scope>NUCLEOTIDE SEQUENCE [LARGE SCALE GENOMIC DNA]</scope>
    <source>
        <strain evidence="3">ATCC 6260 / CBS 566 / DSM 6381 / JCM 1539 / NBRC 10279 / NRRL Y-324</strain>
    </source>
</reference>
<dbReference type="RefSeq" id="XP_001482129.2">
    <property type="nucleotide sequence ID" value="XM_001482079.1"/>
</dbReference>
<keyword evidence="1" id="KW-0812">Transmembrane</keyword>
<keyword evidence="1" id="KW-0472">Membrane</keyword>
<protein>
    <submittedName>
        <fullName evidence="2">Uncharacterized protein</fullName>
    </submittedName>
</protein>
<dbReference type="KEGG" id="pgu:PGUG_05892"/>